<keyword evidence="4" id="KW-1185">Reference proteome</keyword>
<evidence type="ECO:0000313" key="4">
    <source>
        <dbReference type="Proteomes" id="UP000030302"/>
    </source>
</evidence>
<dbReference type="STRING" id="279058.LT85_3298"/>
<dbReference type="GO" id="GO:0003677">
    <property type="term" value="F:DNA binding"/>
    <property type="evidence" value="ECO:0007669"/>
    <property type="project" value="InterPro"/>
</dbReference>
<evidence type="ECO:0000256" key="1">
    <source>
        <dbReference type="ARBA" id="ARBA00023172"/>
    </source>
</evidence>
<dbReference type="KEGG" id="care:LT85_3298"/>
<protein>
    <submittedName>
        <fullName evidence="3">Fused spore maturation proteins A and B</fullName>
    </submittedName>
</protein>
<dbReference type="RefSeq" id="WP_052135256.1">
    <property type="nucleotide sequence ID" value="NZ_CP009962.1"/>
</dbReference>
<evidence type="ECO:0000313" key="3">
    <source>
        <dbReference type="EMBL" id="AIY42456.1"/>
    </source>
</evidence>
<dbReference type="InterPro" id="IPR002104">
    <property type="entry name" value="Integrase_catalytic"/>
</dbReference>
<gene>
    <name evidence="3" type="ORF">LT85_3298</name>
</gene>
<sequence length="188" mass="21823">MALLIGIAQLAARVNGIPLRGVFTLAGCDIKNLDNPLEEIKNAKHQKASPDPLSTEDMEAIFRDMKKEYDPQVANYFEFAFLTGMRPEELIALKWADIDWHHATIKVQRARTFKGREKSLKMHEMRNVDLVKRAIAALKAQKPYTYLKKSDIFSNPNTGNAWHDERSQRDHYWKPTLKKLGIRERRTY</sequence>
<dbReference type="PROSITE" id="PS51898">
    <property type="entry name" value="TYR_RECOMBINASE"/>
    <property type="match status" value="1"/>
</dbReference>
<dbReference type="GO" id="GO:0015074">
    <property type="term" value="P:DNA integration"/>
    <property type="evidence" value="ECO:0007669"/>
    <property type="project" value="InterPro"/>
</dbReference>
<dbReference type="EMBL" id="CP009962">
    <property type="protein sequence ID" value="AIY42456.1"/>
    <property type="molecule type" value="Genomic_DNA"/>
</dbReference>
<dbReference type="AlphaFoldDB" id="A0A0A1FD57"/>
<dbReference type="GO" id="GO:0006310">
    <property type="term" value="P:DNA recombination"/>
    <property type="evidence" value="ECO:0007669"/>
    <property type="project" value="UniProtKB-KW"/>
</dbReference>
<evidence type="ECO:0000259" key="2">
    <source>
        <dbReference type="PROSITE" id="PS51898"/>
    </source>
</evidence>
<dbReference type="Proteomes" id="UP000030302">
    <property type="component" value="Chromosome"/>
</dbReference>
<dbReference type="SUPFAM" id="SSF56349">
    <property type="entry name" value="DNA breaking-rejoining enzymes"/>
    <property type="match status" value="1"/>
</dbReference>
<dbReference type="InterPro" id="IPR011010">
    <property type="entry name" value="DNA_brk_join_enz"/>
</dbReference>
<keyword evidence="1" id="KW-0233">DNA recombination</keyword>
<accession>A0A0A1FD57</accession>
<dbReference type="HOGENOM" id="CLU_1438843_0_0_4"/>
<feature type="domain" description="Tyr recombinase" evidence="2">
    <location>
        <begin position="48"/>
        <end position="188"/>
    </location>
</feature>
<name>A0A0A1FD57_9BURK</name>
<organism evidence="3 4">
    <name type="scientific">Collimonas arenae</name>
    <dbReference type="NCBI Taxonomy" id="279058"/>
    <lineage>
        <taxon>Bacteria</taxon>
        <taxon>Pseudomonadati</taxon>
        <taxon>Pseudomonadota</taxon>
        <taxon>Betaproteobacteria</taxon>
        <taxon>Burkholderiales</taxon>
        <taxon>Oxalobacteraceae</taxon>
        <taxon>Collimonas</taxon>
    </lineage>
</organism>
<dbReference type="Pfam" id="PF00589">
    <property type="entry name" value="Phage_integrase"/>
    <property type="match status" value="1"/>
</dbReference>
<dbReference type="InterPro" id="IPR013762">
    <property type="entry name" value="Integrase-like_cat_sf"/>
</dbReference>
<dbReference type="Gene3D" id="1.10.443.10">
    <property type="entry name" value="Intergrase catalytic core"/>
    <property type="match status" value="1"/>
</dbReference>
<proteinExistence type="predicted"/>
<reference evidence="4" key="1">
    <citation type="journal article" date="2014" name="Soil Biol. Biochem.">
        <title>Structure and function of bacterial communities in ageing soils: Insights from the Mendocino ecological staircase.</title>
        <authorList>
            <person name="Uroz S."/>
            <person name="Tech J.J."/>
            <person name="Sawaya N.A."/>
            <person name="Frey-Klett P."/>
            <person name="Leveau J.H.J."/>
        </authorList>
    </citation>
    <scope>NUCLEOTIDE SEQUENCE [LARGE SCALE GENOMIC DNA]</scope>
    <source>
        <strain evidence="4">Cal35</strain>
    </source>
</reference>